<proteinExistence type="predicted"/>
<keyword evidence="1" id="KW-0378">Hydrolase</keyword>
<dbReference type="OrthoDB" id="6589834at2759"/>
<keyword evidence="1" id="KW-0269">Exonuclease</keyword>
<gene>
    <name evidence="1" type="ORF">CINCED_3A021100</name>
</gene>
<evidence type="ECO:0000313" key="1">
    <source>
        <dbReference type="EMBL" id="VVC26403.1"/>
    </source>
</evidence>
<evidence type="ECO:0000313" key="2">
    <source>
        <dbReference type="Proteomes" id="UP000325440"/>
    </source>
</evidence>
<dbReference type="GO" id="GO:0004527">
    <property type="term" value="F:exonuclease activity"/>
    <property type="evidence" value="ECO:0007669"/>
    <property type="project" value="UniProtKB-KW"/>
</dbReference>
<dbReference type="Gene3D" id="3.90.320.10">
    <property type="match status" value="1"/>
</dbReference>
<dbReference type="Proteomes" id="UP000325440">
    <property type="component" value="Unassembled WGS sequence"/>
</dbReference>
<keyword evidence="2" id="KW-1185">Reference proteome</keyword>
<dbReference type="InterPro" id="IPR011604">
    <property type="entry name" value="PDDEXK-like_dom_sf"/>
</dbReference>
<organism evidence="1 2">
    <name type="scientific">Cinara cedri</name>
    <dbReference type="NCBI Taxonomy" id="506608"/>
    <lineage>
        <taxon>Eukaryota</taxon>
        <taxon>Metazoa</taxon>
        <taxon>Ecdysozoa</taxon>
        <taxon>Arthropoda</taxon>
        <taxon>Hexapoda</taxon>
        <taxon>Insecta</taxon>
        <taxon>Pterygota</taxon>
        <taxon>Neoptera</taxon>
        <taxon>Paraneoptera</taxon>
        <taxon>Hemiptera</taxon>
        <taxon>Sternorrhyncha</taxon>
        <taxon>Aphidomorpha</taxon>
        <taxon>Aphidoidea</taxon>
        <taxon>Aphididae</taxon>
        <taxon>Lachninae</taxon>
        <taxon>Cinara</taxon>
    </lineage>
</organism>
<reference evidence="1 2" key="1">
    <citation type="submission" date="2019-08" db="EMBL/GenBank/DDBJ databases">
        <authorList>
            <person name="Alioto T."/>
            <person name="Alioto T."/>
            <person name="Gomez Garrido J."/>
        </authorList>
    </citation>
    <scope>NUCLEOTIDE SEQUENCE [LARGE SCALE GENOMIC DNA]</scope>
</reference>
<sequence>MDHSVQAKVDGDVTTRARVVVFTVELFNKNGGKVPSDYWALPNKNINLKLKSLLFSRFYGNNATKYAMENKPLTIKTFEKLKNITLIKSGFIVNIHCPWLGYSLLGHFTCDDQIYLIEIMCPSKRIGKIEEMGGLLRFELPALTSLGAIEHTE</sequence>
<name>A0A5E4M999_9HEMI</name>
<dbReference type="EMBL" id="CABPRJ010000032">
    <property type="protein sequence ID" value="VVC26403.1"/>
    <property type="molecule type" value="Genomic_DNA"/>
</dbReference>
<dbReference type="AlphaFoldDB" id="A0A5E4M999"/>
<keyword evidence="1" id="KW-0540">Nuclease</keyword>
<accession>A0A5E4M999</accession>
<protein>
    <submittedName>
        <fullName evidence="1">Exonuclease, phage-type/RecB, C-terminal</fullName>
    </submittedName>
</protein>